<protein>
    <recommendedName>
        <fullName evidence="4">Cytochrome c-552/DMSO reductase-like haem-binding domain-containing protein</fullName>
    </recommendedName>
</protein>
<proteinExistence type="predicted"/>
<dbReference type="EMBL" id="JAGQHS010000014">
    <property type="protein sequence ID" value="MCA9755014.1"/>
    <property type="molecule type" value="Genomic_DNA"/>
</dbReference>
<evidence type="ECO:0000313" key="3">
    <source>
        <dbReference type="Proteomes" id="UP000739538"/>
    </source>
</evidence>
<dbReference type="AlphaFoldDB" id="A0A956SD33"/>
<accession>A0A956SD33</accession>
<evidence type="ECO:0000313" key="2">
    <source>
        <dbReference type="EMBL" id="MCA9755014.1"/>
    </source>
</evidence>
<evidence type="ECO:0008006" key="4">
    <source>
        <dbReference type="Google" id="ProtNLM"/>
    </source>
</evidence>
<sequence>MVLLCLIGLAILPACQNTDDVMKPGESDAQTLYAVYVPDSIFVDNPIELNGEMLEREWGGPLDADLPFHQIRVSGENGEGDVGTPAYVAMKCIYTDSDIYFLIRWTDPGPTVFDEPLVYVGPDYDPELEDCSFSLIDPANWFHLTDVQEDKLVVQFDIPDVEGASAGRRDVWEWLAARGDVPFRTYNDDEDPRFPKRGFPGYLEDAIYDPAFGQFFDPGTSVWRRNYSVDSFVPTFVYRESNDPFFEPPDGDECRNGFGGECRQNNGLPFYFLWREDPNANVDHFAECDTTNFFPVSALNDEGFDRIPGTDGDEPRYWRTFDLVSSYWYTYPEGSRADVRGKAVWVDGVWTLEVGRPLRTGDTANDLAIQGLTGETIDFTLQVYNASEDEFKGSGPQVLHLAGPRVTGNRRPGEES</sequence>
<gene>
    <name evidence="2" type="ORF">KDA27_04365</name>
</gene>
<dbReference type="Gene3D" id="2.60.40.1190">
    <property type="match status" value="1"/>
</dbReference>
<comment type="caution">
    <text evidence="2">The sequence shown here is derived from an EMBL/GenBank/DDBJ whole genome shotgun (WGS) entry which is preliminary data.</text>
</comment>
<feature type="region of interest" description="Disordered" evidence="1">
    <location>
        <begin position="394"/>
        <end position="416"/>
    </location>
</feature>
<organism evidence="2 3">
    <name type="scientific">Eiseniibacteriota bacterium</name>
    <dbReference type="NCBI Taxonomy" id="2212470"/>
    <lineage>
        <taxon>Bacteria</taxon>
        <taxon>Candidatus Eiseniibacteriota</taxon>
    </lineage>
</organism>
<evidence type="ECO:0000256" key="1">
    <source>
        <dbReference type="SAM" id="MobiDB-lite"/>
    </source>
</evidence>
<reference evidence="2" key="1">
    <citation type="submission" date="2020-04" db="EMBL/GenBank/DDBJ databases">
        <authorList>
            <person name="Zhang T."/>
        </authorList>
    </citation>
    <scope>NUCLEOTIDE SEQUENCE</scope>
    <source>
        <strain evidence="2">HKST-UBA02</strain>
    </source>
</reference>
<name>A0A956SD33_UNCEI</name>
<reference evidence="2" key="2">
    <citation type="journal article" date="2021" name="Microbiome">
        <title>Successional dynamics and alternative stable states in a saline activated sludge microbial community over 9 years.</title>
        <authorList>
            <person name="Wang Y."/>
            <person name="Ye J."/>
            <person name="Ju F."/>
            <person name="Liu L."/>
            <person name="Boyd J.A."/>
            <person name="Deng Y."/>
            <person name="Parks D.H."/>
            <person name="Jiang X."/>
            <person name="Yin X."/>
            <person name="Woodcroft B.J."/>
            <person name="Tyson G.W."/>
            <person name="Hugenholtz P."/>
            <person name="Polz M.F."/>
            <person name="Zhang T."/>
        </authorList>
    </citation>
    <scope>NUCLEOTIDE SEQUENCE</scope>
    <source>
        <strain evidence="2">HKST-UBA02</strain>
    </source>
</reference>
<dbReference type="Proteomes" id="UP000739538">
    <property type="component" value="Unassembled WGS sequence"/>
</dbReference>